<feature type="transmembrane region" description="Helical" evidence="7">
    <location>
        <begin position="373"/>
        <end position="392"/>
    </location>
</feature>
<dbReference type="RefSeq" id="WP_067906752.1">
    <property type="nucleotide sequence ID" value="NZ_BSRZ01000008.1"/>
</dbReference>
<protein>
    <submittedName>
        <fullName evidence="9">Type VII secretion integral membrane protein EccD</fullName>
    </submittedName>
</protein>
<dbReference type="Proteomes" id="UP001165124">
    <property type="component" value="Unassembled WGS sequence"/>
</dbReference>
<reference evidence="9" key="1">
    <citation type="submission" date="2023-02" db="EMBL/GenBank/DDBJ databases">
        <title>Actinomadura rubrobrunea NBRC 14622.</title>
        <authorList>
            <person name="Ichikawa N."/>
            <person name="Sato H."/>
            <person name="Tonouchi N."/>
        </authorList>
    </citation>
    <scope>NUCLEOTIDE SEQUENCE</scope>
    <source>
        <strain evidence="9">NBRC 14622</strain>
    </source>
</reference>
<feature type="transmembrane region" description="Helical" evidence="7">
    <location>
        <begin position="174"/>
        <end position="195"/>
    </location>
</feature>
<gene>
    <name evidence="9" type="ORF">Arub01_34990</name>
</gene>
<evidence type="ECO:0000256" key="7">
    <source>
        <dbReference type="SAM" id="Phobius"/>
    </source>
</evidence>
<feature type="transmembrane region" description="Helical" evidence="7">
    <location>
        <begin position="321"/>
        <end position="338"/>
    </location>
</feature>
<name>A0A9W6UY14_9ACTN</name>
<dbReference type="EMBL" id="BSRZ01000008">
    <property type="protein sequence ID" value="GLW65255.1"/>
    <property type="molecule type" value="Genomic_DNA"/>
</dbReference>
<dbReference type="Gene3D" id="3.10.20.90">
    <property type="entry name" value="Phosphatidylinositol 3-kinase Catalytic Subunit, Chain A, domain 1"/>
    <property type="match status" value="1"/>
</dbReference>
<keyword evidence="10" id="KW-1185">Reference proteome</keyword>
<dbReference type="InterPro" id="IPR024962">
    <property type="entry name" value="YukD-like"/>
</dbReference>
<sequence>MSAPPGADLCRITLVGPNRRVDIALPADATFAELYPTMLHYAGQNLADAGLAHGGWVLQKLDEAPFDPSSTPAQAGLRDGDLVYLRPRMAQLPELAFDDVPDVVATAVNDRPDRWRQDSTRRFALGWGVTGLLVGAVAVLLSGPSWIVPSIVAGLIALLLLGFAVGLSRALGDSGAGAAVGYAAMPYAFLAGLLAPARDTALLDLGALHLVAGFGAVVLVATIAGFGVADGLPVFYGAAIAALLGTINSAIPLVFDTDAAGVAAVTVAIALALTPALPGVAFKLARVKLPPVPQSAEDLRRDTLMVDGKQVLNRTAVADRFVTGGVSMLGLTALGAFIPLTLDGGWVSSAMTVVVSLALLLRARLFRGRAQKFWLLVPGVTGLALLAVSTAFETSSQTVALVGVLLPALVVSGIAVGVGMWLPKNRLTPFWGRAGDIVEMIFVIALIPLALGVAGVFEYVRTVVG</sequence>
<evidence type="ECO:0000256" key="3">
    <source>
        <dbReference type="ARBA" id="ARBA00022475"/>
    </source>
</evidence>
<feature type="transmembrane region" description="Helical" evidence="7">
    <location>
        <begin position="123"/>
        <end position="141"/>
    </location>
</feature>
<evidence type="ECO:0000313" key="9">
    <source>
        <dbReference type="EMBL" id="GLW65255.1"/>
    </source>
</evidence>
<keyword evidence="4 7" id="KW-0812">Transmembrane</keyword>
<dbReference type="Pfam" id="PF19053">
    <property type="entry name" value="EccD"/>
    <property type="match status" value="1"/>
</dbReference>
<dbReference type="GO" id="GO:0005886">
    <property type="term" value="C:plasma membrane"/>
    <property type="evidence" value="ECO:0007669"/>
    <property type="project" value="UniProtKB-SubCell"/>
</dbReference>
<dbReference type="InterPro" id="IPR044049">
    <property type="entry name" value="EccD_transm"/>
</dbReference>
<evidence type="ECO:0000313" key="10">
    <source>
        <dbReference type="Proteomes" id="UP001165124"/>
    </source>
</evidence>
<keyword evidence="6 7" id="KW-0472">Membrane</keyword>
<evidence type="ECO:0000256" key="4">
    <source>
        <dbReference type="ARBA" id="ARBA00022692"/>
    </source>
</evidence>
<evidence type="ECO:0000259" key="8">
    <source>
        <dbReference type="Pfam" id="PF19053"/>
    </source>
</evidence>
<feature type="transmembrane region" description="Helical" evidence="7">
    <location>
        <begin position="398"/>
        <end position="422"/>
    </location>
</feature>
<evidence type="ECO:0000256" key="6">
    <source>
        <dbReference type="ARBA" id="ARBA00023136"/>
    </source>
</evidence>
<feature type="domain" description="EccD-like transmembrane" evidence="8">
    <location>
        <begin position="120"/>
        <end position="462"/>
    </location>
</feature>
<comment type="similarity">
    <text evidence="2">Belongs to the EccD/Snm4 family.</text>
</comment>
<dbReference type="PIRSF" id="PIRSF017804">
    <property type="entry name" value="Secretion_EccD1"/>
    <property type="match status" value="1"/>
</dbReference>
<feature type="transmembrane region" description="Helical" evidence="7">
    <location>
        <begin position="434"/>
        <end position="457"/>
    </location>
</feature>
<feature type="transmembrane region" description="Helical" evidence="7">
    <location>
        <begin position="235"/>
        <end position="255"/>
    </location>
</feature>
<keyword evidence="5 7" id="KW-1133">Transmembrane helix</keyword>
<keyword evidence="3" id="KW-1003">Cell membrane</keyword>
<comment type="caution">
    <text evidence="9">The sequence shown here is derived from an EMBL/GenBank/DDBJ whole genome shotgun (WGS) entry which is preliminary data.</text>
</comment>
<proteinExistence type="inferred from homology"/>
<feature type="transmembrane region" description="Helical" evidence="7">
    <location>
        <begin position="207"/>
        <end position="228"/>
    </location>
</feature>
<organism evidence="9 10">
    <name type="scientific">Actinomadura rubrobrunea</name>
    <dbReference type="NCBI Taxonomy" id="115335"/>
    <lineage>
        <taxon>Bacteria</taxon>
        <taxon>Bacillati</taxon>
        <taxon>Actinomycetota</taxon>
        <taxon>Actinomycetes</taxon>
        <taxon>Streptosporangiales</taxon>
        <taxon>Thermomonosporaceae</taxon>
        <taxon>Actinomadura</taxon>
    </lineage>
</organism>
<dbReference type="InterPro" id="IPR006707">
    <property type="entry name" value="T7SS_EccD"/>
</dbReference>
<feature type="transmembrane region" description="Helical" evidence="7">
    <location>
        <begin position="344"/>
        <end position="361"/>
    </location>
</feature>
<evidence type="ECO:0000256" key="1">
    <source>
        <dbReference type="ARBA" id="ARBA00004651"/>
    </source>
</evidence>
<evidence type="ECO:0000256" key="2">
    <source>
        <dbReference type="ARBA" id="ARBA00006162"/>
    </source>
</evidence>
<dbReference type="Pfam" id="PF08817">
    <property type="entry name" value="YukD"/>
    <property type="match status" value="1"/>
</dbReference>
<evidence type="ECO:0000256" key="5">
    <source>
        <dbReference type="ARBA" id="ARBA00022989"/>
    </source>
</evidence>
<dbReference type="NCBIfam" id="TIGR03920">
    <property type="entry name" value="T7SS_EccD"/>
    <property type="match status" value="1"/>
</dbReference>
<dbReference type="AlphaFoldDB" id="A0A9W6UY14"/>
<comment type="subcellular location">
    <subcellularLocation>
        <location evidence="1">Cell membrane</location>
        <topology evidence="1">Multi-pass membrane protein</topology>
    </subcellularLocation>
</comment>
<feature type="transmembrane region" description="Helical" evidence="7">
    <location>
        <begin position="147"/>
        <end position="167"/>
    </location>
</feature>
<accession>A0A9W6UY14</accession>
<feature type="transmembrane region" description="Helical" evidence="7">
    <location>
        <begin position="261"/>
        <end position="282"/>
    </location>
</feature>